<proteinExistence type="predicted"/>
<dbReference type="Pfam" id="PF04325">
    <property type="entry name" value="DUF465"/>
    <property type="match status" value="1"/>
</dbReference>
<dbReference type="RefSeq" id="WP_014414268.1">
    <property type="nucleotide sequence ID" value="NC_017059.1"/>
</dbReference>
<dbReference type="InterPro" id="IPR038444">
    <property type="entry name" value="DUF465_sf"/>
</dbReference>
<dbReference type="EMBL" id="HE663493">
    <property type="protein sequence ID" value="CCG07628.1"/>
    <property type="molecule type" value="Genomic_DNA"/>
</dbReference>
<dbReference type="STRING" id="1150469.RSPPHO_01002"/>
<gene>
    <name evidence="1" type="ORF">RSPPHO_01002</name>
</gene>
<organism evidence="1 2">
    <name type="scientific">Pararhodospirillum photometricum DSM 122</name>
    <dbReference type="NCBI Taxonomy" id="1150469"/>
    <lineage>
        <taxon>Bacteria</taxon>
        <taxon>Pseudomonadati</taxon>
        <taxon>Pseudomonadota</taxon>
        <taxon>Alphaproteobacteria</taxon>
        <taxon>Rhodospirillales</taxon>
        <taxon>Rhodospirillaceae</taxon>
        <taxon>Pararhodospirillum</taxon>
    </lineage>
</organism>
<dbReference type="KEGG" id="rpm:RSPPHO_01002"/>
<accession>H6SRU9</accession>
<dbReference type="InterPro" id="IPR007420">
    <property type="entry name" value="DUF465"/>
</dbReference>
<dbReference type="eggNOG" id="COG5570">
    <property type="taxonomic scope" value="Bacteria"/>
</dbReference>
<dbReference type="OrthoDB" id="7362854at2"/>
<dbReference type="Gene3D" id="6.10.280.50">
    <property type="match status" value="1"/>
</dbReference>
<sequence length="55" mass="6324">MGQDARKDALRTRHAEIDLLVEKEEARPVPDLLMVAQLKRQKLRIKDEIASMEAP</sequence>
<dbReference type="Proteomes" id="UP000033220">
    <property type="component" value="Chromosome DSM 122"/>
</dbReference>
<dbReference type="AlphaFoldDB" id="H6SRU9"/>
<evidence type="ECO:0000313" key="1">
    <source>
        <dbReference type="EMBL" id="CCG07628.1"/>
    </source>
</evidence>
<keyword evidence="2" id="KW-1185">Reference proteome</keyword>
<evidence type="ECO:0000313" key="2">
    <source>
        <dbReference type="Proteomes" id="UP000033220"/>
    </source>
</evidence>
<reference evidence="1 2" key="1">
    <citation type="submission" date="2012-02" db="EMBL/GenBank/DDBJ databases">
        <title>Shotgun genome sequence of Phaeospirillum photometricum DSM 122.</title>
        <authorList>
            <person name="Duquesne K."/>
            <person name="Sturgis J."/>
        </authorList>
    </citation>
    <scope>NUCLEOTIDE SEQUENCE [LARGE SCALE GENOMIC DNA]</scope>
    <source>
        <strain evidence="2">DSM122</strain>
    </source>
</reference>
<dbReference type="HOGENOM" id="CLU_175516_2_3_5"/>
<evidence type="ECO:0008006" key="3">
    <source>
        <dbReference type="Google" id="ProtNLM"/>
    </source>
</evidence>
<dbReference type="PATRIC" id="fig|1150469.3.peg.1142"/>
<protein>
    <recommendedName>
        <fullName evidence="3">DUF465 domain-containing protein</fullName>
    </recommendedName>
</protein>
<name>H6SRU9_PARPM</name>